<dbReference type="Proteomes" id="UP000053477">
    <property type="component" value="Unassembled WGS sequence"/>
</dbReference>
<feature type="compositionally biased region" description="Low complexity" evidence="1">
    <location>
        <begin position="323"/>
        <end position="345"/>
    </location>
</feature>
<dbReference type="EMBL" id="KQ085968">
    <property type="protein sequence ID" value="KLO12955.1"/>
    <property type="molecule type" value="Genomic_DNA"/>
</dbReference>
<dbReference type="STRING" id="27342.A0A0H2RLZ4"/>
<organism evidence="2 3">
    <name type="scientific">Schizopora paradoxa</name>
    <dbReference type="NCBI Taxonomy" id="27342"/>
    <lineage>
        <taxon>Eukaryota</taxon>
        <taxon>Fungi</taxon>
        <taxon>Dikarya</taxon>
        <taxon>Basidiomycota</taxon>
        <taxon>Agaricomycotina</taxon>
        <taxon>Agaricomycetes</taxon>
        <taxon>Hymenochaetales</taxon>
        <taxon>Schizoporaceae</taxon>
        <taxon>Schizopora</taxon>
    </lineage>
</organism>
<reference evidence="2 3" key="1">
    <citation type="submission" date="2015-04" db="EMBL/GenBank/DDBJ databases">
        <title>Complete genome sequence of Schizopora paradoxa KUC8140, a cosmopolitan wood degrader in East Asia.</title>
        <authorList>
            <consortium name="DOE Joint Genome Institute"/>
            <person name="Min B."/>
            <person name="Park H."/>
            <person name="Jang Y."/>
            <person name="Kim J.-J."/>
            <person name="Kim K.H."/>
            <person name="Pangilinan J."/>
            <person name="Lipzen A."/>
            <person name="Riley R."/>
            <person name="Grigoriev I.V."/>
            <person name="Spatafora J.W."/>
            <person name="Choi I.-G."/>
        </authorList>
    </citation>
    <scope>NUCLEOTIDE SEQUENCE [LARGE SCALE GENOMIC DNA]</scope>
    <source>
        <strain evidence="2 3">KUC8140</strain>
    </source>
</reference>
<dbReference type="InParanoid" id="A0A0H2RLZ4"/>
<evidence type="ECO:0000313" key="3">
    <source>
        <dbReference type="Proteomes" id="UP000053477"/>
    </source>
</evidence>
<feature type="region of interest" description="Disordered" evidence="1">
    <location>
        <begin position="292"/>
        <end position="345"/>
    </location>
</feature>
<keyword evidence="3" id="KW-1185">Reference proteome</keyword>
<gene>
    <name evidence="2" type="ORF">SCHPADRAFT_940827</name>
</gene>
<dbReference type="OrthoDB" id="3356102at2759"/>
<feature type="compositionally biased region" description="Low complexity" evidence="1">
    <location>
        <begin position="296"/>
        <end position="315"/>
    </location>
</feature>
<protein>
    <submittedName>
        <fullName evidence="2">Uncharacterized protein</fullName>
    </submittedName>
</protein>
<evidence type="ECO:0000256" key="1">
    <source>
        <dbReference type="SAM" id="MobiDB-lite"/>
    </source>
</evidence>
<sequence length="369" mass="38879">MDASFNLLVFGLNGRDFDAGTQDAWTTNTPATDITTSGRPPFNGANTTCFLSQFFNAVYVLSADASNPTAVYIYDAAAKSWSMQAVENPTGSPAFDPTDFKTILDHDTNVFYALSQGELFFLDMSSLTVANSSALSWVDVGKPSFNTQGYDPVMALAQNHIHFLDVPGLANGDADIFVIHFSFFQPTPQAYPITTGSGGNFPQEHGQTASFFLSSGVQEEFAYIPDDGTATYVINVQTNTTQQLAAPEMDPGAQYFAGITSLVQLDSQGNLFFLPYNPNSTTANQGVNWKSITNIPSEPANSTSSASGSQSAASPKNTQNNNGGTAAASSPSTTGSPSTSAAEASMTTKSTMTALLTALGFAAMIGLVF</sequence>
<evidence type="ECO:0000313" key="2">
    <source>
        <dbReference type="EMBL" id="KLO12955.1"/>
    </source>
</evidence>
<name>A0A0H2RLZ4_9AGAM</name>
<dbReference type="AlphaFoldDB" id="A0A0H2RLZ4"/>
<proteinExistence type="predicted"/>
<accession>A0A0H2RLZ4</accession>